<evidence type="ECO:0000313" key="1">
    <source>
        <dbReference type="EMBL" id="MFD2246404.1"/>
    </source>
</evidence>
<dbReference type="EMBL" id="JBHUIM010000001">
    <property type="protein sequence ID" value="MFD2246404.1"/>
    <property type="molecule type" value="Genomic_DNA"/>
</dbReference>
<protein>
    <recommendedName>
        <fullName evidence="3">DUF3575 domain-containing protein</fullName>
    </recommendedName>
</protein>
<evidence type="ECO:0000313" key="2">
    <source>
        <dbReference type="Proteomes" id="UP001597374"/>
    </source>
</evidence>
<name>A0ABW5CYS8_9BACT</name>
<dbReference type="RefSeq" id="WP_250428142.1">
    <property type="nucleotide sequence ID" value="NZ_JALPRR010000001.1"/>
</dbReference>
<reference evidence="2" key="1">
    <citation type="journal article" date="2019" name="Int. J. Syst. Evol. Microbiol.">
        <title>The Global Catalogue of Microorganisms (GCM) 10K type strain sequencing project: providing services to taxonomists for standard genome sequencing and annotation.</title>
        <authorList>
            <consortium name="The Broad Institute Genomics Platform"/>
            <consortium name="The Broad Institute Genome Sequencing Center for Infectious Disease"/>
            <person name="Wu L."/>
            <person name="Ma J."/>
        </authorList>
    </citation>
    <scope>NUCLEOTIDE SEQUENCE [LARGE SCALE GENOMIC DNA]</scope>
    <source>
        <strain evidence="2">CGMCC 4.1782</strain>
    </source>
</reference>
<proteinExistence type="predicted"/>
<organism evidence="1 2">
    <name type="scientific">Pontibacter ruber</name>
    <dbReference type="NCBI Taxonomy" id="1343895"/>
    <lineage>
        <taxon>Bacteria</taxon>
        <taxon>Pseudomonadati</taxon>
        <taxon>Bacteroidota</taxon>
        <taxon>Cytophagia</taxon>
        <taxon>Cytophagales</taxon>
        <taxon>Hymenobacteraceae</taxon>
        <taxon>Pontibacter</taxon>
    </lineage>
</organism>
<accession>A0ABW5CYS8</accession>
<keyword evidence="2" id="KW-1185">Reference proteome</keyword>
<dbReference type="Proteomes" id="UP001597374">
    <property type="component" value="Unassembled WGS sequence"/>
</dbReference>
<gene>
    <name evidence="1" type="ORF">ACFSKP_09075</name>
</gene>
<evidence type="ECO:0008006" key="3">
    <source>
        <dbReference type="Google" id="ProtNLM"/>
    </source>
</evidence>
<comment type="caution">
    <text evidence="1">The sequence shown here is derived from an EMBL/GenBank/DDBJ whole genome shotgun (WGS) entry which is preliminary data.</text>
</comment>
<sequence length="194" mass="22642">MKQLILLFILSGWLLPWSIQAQEQEPVYQNTFTAKFFGLSVHLKESPYPEIFPNRLDDKGILAFNYGAIVGYDRFFKRDVMSIRVEQGLYADCSASLAGFTHLGWRGLILRRNRHSLNGGIGPTLVYRRDWNRLEGYEDDGYFNQSGKWQYKFYWYAGELEYNYQLSGQNDLSVNLIPGIPELVSFGVGWRRRF</sequence>